<keyword evidence="2 4" id="KW-1133">Transmembrane helix</keyword>
<dbReference type="Proteomes" id="UP001162734">
    <property type="component" value="Chromosome"/>
</dbReference>
<feature type="transmembrane region" description="Helical" evidence="4">
    <location>
        <begin position="341"/>
        <end position="361"/>
    </location>
</feature>
<evidence type="ECO:0000256" key="3">
    <source>
        <dbReference type="ARBA" id="ARBA00023136"/>
    </source>
</evidence>
<evidence type="ECO:0000259" key="5">
    <source>
        <dbReference type="PROSITE" id="PS50850"/>
    </source>
</evidence>
<dbReference type="SUPFAM" id="SSF103473">
    <property type="entry name" value="MFS general substrate transporter"/>
    <property type="match status" value="1"/>
</dbReference>
<feature type="domain" description="Major facilitator superfamily (MFS) profile" evidence="5">
    <location>
        <begin position="12"/>
        <end position="390"/>
    </location>
</feature>
<feature type="transmembrane region" description="Helical" evidence="4">
    <location>
        <begin position="367"/>
        <end position="386"/>
    </location>
</feature>
<sequence>MSRRGLRGLPATAWLLGLASLLNDVSSEAIFPLLPLLLTQVLAGGMRYLGAVEGGADALAAAVKVAAGRWSDRGPRRLLVAGGYGLPALARAGIAAALAPWHVLAARLLDRLGKGIRSGPRDALLSDAVAGDDVGRAFGLQRSMDHLGAAIGPLLAAGLLAAGVGLRATFWIAAALGMAAPALLLRGLREPRAGAGAGTGSPRAGAPPPAPLPAPLRRYLVLAALFAMGNSTDAFLLAKARLVGYPAATLPLLWFGHHLVKTLTGAPGGALSDRLPRGLVVAGGWTAYALAYAGFSVAGTRLEVALLFGFYALYHGLTEGAERALVADLAPAGGRGRAFGWYYGAAGAAALPAGLLTGWLWEARGPAVALGTCAAFAGAAAALLLATPALHRTQPAGPAPASP</sequence>
<feature type="transmembrane region" description="Helical" evidence="4">
    <location>
        <begin position="88"/>
        <end position="109"/>
    </location>
</feature>
<keyword evidence="3 4" id="KW-0472">Membrane</keyword>
<reference evidence="7" key="1">
    <citation type="journal article" date="2022" name="Int. J. Syst. Evol. Microbiol.">
        <title>Anaeromyxobacter oryzae sp. nov., Anaeromyxobacter diazotrophicus sp. nov. and Anaeromyxobacter paludicola sp. nov., isolated from paddy soils.</title>
        <authorList>
            <person name="Itoh H."/>
            <person name="Xu Z."/>
            <person name="Mise K."/>
            <person name="Masuda Y."/>
            <person name="Ushijima N."/>
            <person name="Hayakawa C."/>
            <person name="Shiratori Y."/>
            <person name="Senoo K."/>
        </authorList>
    </citation>
    <scope>NUCLEOTIDE SEQUENCE [LARGE SCALE GENOMIC DNA]</scope>
    <source>
        <strain evidence="7">Red630</strain>
    </source>
</reference>
<dbReference type="PANTHER" id="PTHR23518:SF2">
    <property type="entry name" value="MAJOR FACILITATOR SUPERFAMILY TRANSPORTER"/>
    <property type="match status" value="1"/>
</dbReference>
<dbReference type="InterPro" id="IPR020846">
    <property type="entry name" value="MFS_dom"/>
</dbReference>
<organism evidence="6 7">
    <name type="scientific">Anaeromyxobacter paludicola</name>
    <dbReference type="NCBI Taxonomy" id="2918171"/>
    <lineage>
        <taxon>Bacteria</taxon>
        <taxon>Pseudomonadati</taxon>
        <taxon>Myxococcota</taxon>
        <taxon>Myxococcia</taxon>
        <taxon>Myxococcales</taxon>
        <taxon>Cystobacterineae</taxon>
        <taxon>Anaeromyxobacteraceae</taxon>
        <taxon>Anaeromyxobacter</taxon>
    </lineage>
</organism>
<dbReference type="Pfam" id="PF07690">
    <property type="entry name" value="MFS_1"/>
    <property type="match status" value="1"/>
</dbReference>
<dbReference type="CDD" id="cd17370">
    <property type="entry name" value="MFS_MJ1317_like"/>
    <property type="match status" value="1"/>
</dbReference>
<keyword evidence="7" id="KW-1185">Reference proteome</keyword>
<evidence type="ECO:0000256" key="2">
    <source>
        <dbReference type="ARBA" id="ARBA00022989"/>
    </source>
</evidence>
<evidence type="ECO:0000256" key="4">
    <source>
        <dbReference type="SAM" id="Phobius"/>
    </source>
</evidence>
<gene>
    <name evidence="6" type="ORF">AMPC_06030</name>
</gene>
<dbReference type="PROSITE" id="PS50850">
    <property type="entry name" value="MFS"/>
    <property type="match status" value="1"/>
</dbReference>
<accession>A0ABM7X6R7</accession>
<feature type="transmembrane region" description="Helical" evidence="4">
    <location>
        <begin position="146"/>
        <end position="164"/>
    </location>
</feature>
<evidence type="ECO:0000313" key="6">
    <source>
        <dbReference type="EMBL" id="BDG07490.1"/>
    </source>
</evidence>
<name>A0ABM7X6R7_9BACT</name>
<evidence type="ECO:0000313" key="7">
    <source>
        <dbReference type="Proteomes" id="UP001162734"/>
    </source>
</evidence>
<protein>
    <submittedName>
        <fullName evidence="6">MFS transporter</fullName>
    </submittedName>
</protein>
<dbReference type="EMBL" id="AP025592">
    <property type="protein sequence ID" value="BDG07490.1"/>
    <property type="molecule type" value="Genomic_DNA"/>
</dbReference>
<evidence type="ECO:0000256" key="1">
    <source>
        <dbReference type="ARBA" id="ARBA00022692"/>
    </source>
</evidence>
<dbReference type="InterPro" id="IPR036259">
    <property type="entry name" value="MFS_trans_sf"/>
</dbReference>
<keyword evidence="1 4" id="KW-0812">Transmembrane</keyword>
<dbReference type="PANTHER" id="PTHR23518">
    <property type="entry name" value="C-METHYLTRANSFERASE"/>
    <property type="match status" value="1"/>
</dbReference>
<dbReference type="InterPro" id="IPR011701">
    <property type="entry name" value="MFS"/>
</dbReference>
<proteinExistence type="predicted"/>
<dbReference type="Gene3D" id="1.20.1250.20">
    <property type="entry name" value="MFS general substrate transporter like domains"/>
    <property type="match status" value="2"/>
</dbReference>